<name>A0ABW4QHF2_9BACL</name>
<proteinExistence type="predicted"/>
<evidence type="ECO:0000313" key="2">
    <source>
        <dbReference type="Proteomes" id="UP001597273"/>
    </source>
</evidence>
<keyword evidence="2" id="KW-1185">Reference proteome</keyword>
<dbReference type="RefSeq" id="WP_204891941.1">
    <property type="nucleotide sequence ID" value="NZ_JBHUFW010000005.1"/>
</dbReference>
<gene>
    <name evidence="1" type="ORF">ACFSDB_08870</name>
</gene>
<dbReference type="Proteomes" id="UP001597273">
    <property type="component" value="Unassembled WGS sequence"/>
</dbReference>
<evidence type="ECO:0000313" key="1">
    <source>
        <dbReference type="EMBL" id="MFD1863042.1"/>
    </source>
</evidence>
<sequence length="193" mass="22690">MAKIPVKLVVQTAKLHGPKAIKFAKDNKEILVGAIPAMAAGAKKVNEILNNKKDVNNSDHLRKKRFAEYKQADFSTKNRAYLLKSKHEIENFLLQISTEEEQELAIKKPIHFKRIKNWNYLLVQIEDQMAVLDYQEYLKIYNDLNYESLYFEGFDRLIEKYRRLISEGSLEELVNFIHIQTKREIKVIETDFS</sequence>
<accession>A0ABW4QHF2</accession>
<organism evidence="1 2">
    <name type="scientific">Planococcus chinensis</name>
    <dbReference type="NCBI Taxonomy" id="272917"/>
    <lineage>
        <taxon>Bacteria</taxon>
        <taxon>Bacillati</taxon>
        <taxon>Bacillota</taxon>
        <taxon>Bacilli</taxon>
        <taxon>Bacillales</taxon>
        <taxon>Caryophanaceae</taxon>
        <taxon>Planococcus</taxon>
    </lineage>
</organism>
<comment type="caution">
    <text evidence="1">The sequence shown here is derived from an EMBL/GenBank/DDBJ whole genome shotgun (WGS) entry which is preliminary data.</text>
</comment>
<protein>
    <submittedName>
        <fullName evidence="1">Uncharacterized protein</fullName>
    </submittedName>
</protein>
<reference evidence="2" key="1">
    <citation type="journal article" date="2019" name="Int. J. Syst. Evol. Microbiol.">
        <title>The Global Catalogue of Microorganisms (GCM) 10K type strain sequencing project: providing services to taxonomists for standard genome sequencing and annotation.</title>
        <authorList>
            <consortium name="The Broad Institute Genomics Platform"/>
            <consortium name="The Broad Institute Genome Sequencing Center for Infectious Disease"/>
            <person name="Wu L."/>
            <person name="Ma J."/>
        </authorList>
    </citation>
    <scope>NUCLEOTIDE SEQUENCE [LARGE SCALE GENOMIC DNA]</scope>
    <source>
        <strain evidence="2">CGMCC 1.15475</strain>
    </source>
</reference>
<dbReference type="EMBL" id="JBHUFW010000005">
    <property type="protein sequence ID" value="MFD1863042.1"/>
    <property type="molecule type" value="Genomic_DNA"/>
</dbReference>